<feature type="chain" id="PRO_5036888379" evidence="2">
    <location>
        <begin position="27"/>
        <end position="429"/>
    </location>
</feature>
<proteinExistence type="predicted"/>
<keyword evidence="1" id="KW-0812">Transmembrane</keyword>
<protein>
    <submittedName>
        <fullName evidence="4">7TM-DISM domain-containing protein</fullName>
    </submittedName>
</protein>
<dbReference type="Gene3D" id="2.60.120.260">
    <property type="entry name" value="Galactose-binding domain-like"/>
    <property type="match status" value="1"/>
</dbReference>
<keyword evidence="5" id="KW-1185">Reference proteome</keyword>
<comment type="caution">
    <text evidence="4">The sequence shown here is derived from an EMBL/GenBank/DDBJ whole genome shotgun (WGS) entry which is preliminary data.</text>
</comment>
<dbReference type="InterPro" id="IPR008979">
    <property type="entry name" value="Galactose-bd-like_sf"/>
</dbReference>
<dbReference type="InterPro" id="IPR011623">
    <property type="entry name" value="7TMR_DISM_rcpt_extracell_dom1"/>
</dbReference>
<sequence length="429" mass="49241">MSIVKALRQLSVAIFLSTSCFLSLHAQSLPEINKGRLDLSKNDIGEMGTIDLSGEWEFYYHKLLFSADFHDEEWDAKYAEVPSIWNDMRYKGIMLNGRGYATYRLIIKKDPEAKLLALYVPNVYTAYRLYANGQLIASNGKVGKSKEEVEPQWKPTYTTFISEDHELELIWQVANFHHHRGGIHKLLKLGTPEEVVKSQQNIVAANLLSVGGLLVLGFFFIVFFFIRKGQLATLYFGLFCLLWAVRILFSNIYLISELVNLPWSLSLRIEYLSLYASAMVGVLFITKSFKDIVKGLFKWIIITINYLFIAITLILPPIFFTSLLPAYQFFLMINLVYIAVVVIQALQNKQKEAWFSAAGILVGILSFAYELTAYIFMFKVNLIVLNLGYLAIFFLNSLVIAHHFVIAYQKINNLEREKEDNFIRLRGIL</sequence>
<name>A0A937F479_9BACT</name>
<dbReference type="Proteomes" id="UP000659388">
    <property type="component" value="Unassembled WGS sequence"/>
</dbReference>
<feature type="transmembrane region" description="Helical" evidence="1">
    <location>
        <begin position="383"/>
        <end position="408"/>
    </location>
</feature>
<feature type="transmembrane region" description="Helical" evidence="1">
    <location>
        <begin position="353"/>
        <end position="377"/>
    </location>
</feature>
<dbReference type="Pfam" id="PF07695">
    <property type="entry name" value="7TMR-DISM_7TM"/>
    <property type="match status" value="1"/>
</dbReference>
<keyword evidence="1" id="KW-0472">Membrane</keyword>
<evidence type="ECO:0000256" key="2">
    <source>
        <dbReference type="SAM" id="SignalP"/>
    </source>
</evidence>
<reference evidence="4" key="1">
    <citation type="submission" date="2021-01" db="EMBL/GenBank/DDBJ databases">
        <title>Fulvivirga kasyanovii gen. nov., sp nov., a novel member of the phylum Bacteroidetes isolated from seawater in a mussel farm.</title>
        <authorList>
            <person name="Zhao L.-H."/>
            <person name="Wang Z.-J."/>
        </authorList>
    </citation>
    <scope>NUCLEOTIDE SEQUENCE</scope>
    <source>
        <strain evidence="4">2943</strain>
    </source>
</reference>
<feature type="transmembrane region" description="Helical" evidence="1">
    <location>
        <begin position="326"/>
        <end position="346"/>
    </location>
</feature>
<feature type="transmembrane region" description="Helical" evidence="1">
    <location>
        <begin position="233"/>
        <end position="255"/>
    </location>
</feature>
<feature type="domain" description="7TM-DISM receptor extracellular" evidence="3">
    <location>
        <begin position="207"/>
        <end position="401"/>
    </location>
</feature>
<evidence type="ECO:0000259" key="3">
    <source>
        <dbReference type="Pfam" id="PF07695"/>
    </source>
</evidence>
<keyword evidence="1" id="KW-1133">Transmembrane helix</keyword>
<dbReference type="SUPFAM" id="SSF49785">
    <property type="entry name" value="Galactose-binding domain-like"/>
    <property type="match status" value="1"/>
</dbReference>
<feature type="transmembrane region" description="Helical" evidence="1">
    <location>
        <begin position="297"/>
        <end position="320"/>
    </location>
</feature>
<dbReference type="PROSITE" id="PS51257">
    <property type="entry name" value="PROKAR_LIPOPROTEIN"/>
    <property type="match status" value="1"/>
</dbReference>
<keyword evidence="2" id="KW-0732">Signal</keyword>
<feature type="signal peptide" evidence="2">
    <location>
        <begin position="1"/>
        <end position="26"/>
    </location>
</feature>
<feature type="transmembrane region" description="Helical" evidence="1">
    <location>
        <begin position="202"/>
        <end position="226"/>
    </location>
</feature>
<feature type="transmembrane region" description="Helical" evidence="1">
    <location>
        <begin position="267"/>
        <end position="285"/>
    </location>
</feature>
<gene>
    <name evidence="4" type="ORF">JL102_01090</name>
</gene>
<dbReference type="EMBL" id="JAESIY010000001">
    <property type="protein sequence ID" value="MBL3654706.1"/>
    <property type="molecule type" value="Genomic_DNA"/>
</dbReference>
<evidence type="ECO:0000313" key="4">
    <source>
        <dbReference type="EMBL" id="MBL3654706.1"/>
    </source>
</evidence>
<dbReference type="AlphaFoldDB" id="A0A937F479"/>
<evidence type="ECO:0000256" key="1">
    <source>
        <dbReference type="SAM" id="Phobius"/>
    </source>
</evidence>
<accession>A0A937F479</accession>
<organism evidence="4 5">
    <name type="scientific">Fulvivirga sediminis</name>
    <dbReference type="NCBI Taxonomy" id="2803949"/>
    <lineage>
        <taxon>Bacteria</taxon>
        <taxon>Pseudomonadati</taxon>
        <taxon>Bacteroidota</taxon>
        <taxon>Cytophagia</taxon>
        <taxon>Cytophagales</taxon>
        <taxon>Fulvivirgaceae</taxon>
        <taxon>Fulvivirga</taxon>
    </lineage>
</organism>
<dbReference type="RefSeq" id="WP_202241762.1">
    <property type="nucleotide sequence ID" value="NZ_JAESIY010000001.1"/>
</dbReference>
<evidence type="ECO:0000313" key="5">
    <source>
        <dbReference type="Proteomes" id="UP000659388"/>
    </source>
</evidence>